<dbReference type="InterPro" id="IPR008025">
    <property type="entry name" value="CPI-17"/>
</dbReference>
<gene>
    <name evidence="8" type="ORF">JTE90_012740</name>
</gene>
<evidence type="ECO:0000313" key="8">
    <source>
        <dbReference type="EMBL" id="KAG8201674.1"/>
    </source>
</evidence>
<evidence type="ECO:0000256" key="3">
    <source>
        <dbReference type="ARBA" id="ARBA00022553"/>
    </source>
</evidence>
<dbReference type="PROSITE" id="PS50982">
    <property type="entry name" value="MBD"/>
    <property type="match status" value="1"/>
</dbReference>
<evidence type="ECO:0000256" key="1">
    <source>
        <dbReference type="ARBA" id="ARBA00004123"/>
    </source>
</evidence>
<comment type="similarity">
    <text evidence="2">Belongs to the PP1 inhibitor family.</text>
</comment>
<sequence length="498" mass="57474">MVAAEAPPGWRRIVKQRTSGKTKGKYDLYFISPQNTVFRSKRSLEKHLKESESKFSISNFNFILPTDNDASRDSSLDFKNETCLVPDIKEETVNILRKEEFYIQPLTEYEKNNNCTHNDAEVLPAVGHLVDIKCKKQKVHVKRSPYFHRKEKRLSAPKYFQQRNTWDPPRSPYNLIQEDLYHDPWKLLIATICLQKTTGVVVKNHLVIFFDKFPTPEKTLLAEDSEISDLLQPLGLQNKRAKIIKRFSDEYIHTNWKYPIELHGIGKYGNDSYRIFCVNEWKQVNPKDHMLENARPNAKAPQSTLGQSSHSSLPHSARAAGGCMEPSSSGHRFGLGRSFTSPLLQPASSAHTLPNERTEMECTITSYSPGPPPVSRMKYMKADTTKTVLHVNFEPEKGEVQERKKKYLTAKYGQHQMNLIRKRLRVEMWMFDQLQALYGHRDEDSKSYDIEIDLDELLDIEGDFNRKAWLGGKVIGAKKSQENVEKFISELLQRAKTL</sequence>
<accession>A0AAV6VY70</accession>
<dbReference type="GO" id="GO:0004864">
    <property type="term" value="F:protein phosphatase inhibitor activity"/>
    <property type="evidence" value="ECO:0007669"/>
    <property type="project" value="UniProtKB-KW"/>
</dbReference>
<dbReference type="GO" id="GO:0003824">
    <property type="term" value="F:catalytic activity"/>
    <property type="evidence" value="ECO:0007669"/>
    <property type="project" value="InterPro"/>
</dbReference>
<keyword evidence="3" id="KW-0597">Phosphoprotein</keyword>
<dbReference type="EMBL" id="JAFNEN010000003">
    <property type="protein sequence ID" value="KAG8201674.1"/>
    <property type="molecule type" value="Genomic_DNA"/>
</dbReference>
<dbReference type="Gene3D" id="3.30.890.10">
    <property type="entry name" value="Methyl-cpg-binding Protein 2, Chain A"/>
    <property type="match status" value="1"/>
</dbReference>
<dbReference type="Gene3D" id="1.10.340.30">
    <property type="entry name" value="Hypothetical protein, domain 2"/>
    <property type="match status" value="1"/>
</dbReference>
<dbReference type="InterPro" id="IPR003265">
    <property type="entry name" value="HhH-GPD_domain"/>
</dbReference>
<dbReference type="InterPro" id="IPR011257">
    <property type="entry name" value="DNA_glycosylase"/>
</dbReference>
<feature type="domain" description="MBD" evidence="7">
    <location>
        <begin position="1"/>
        <end position="67"/>
    </location>
</feature>
<dbReference type="InterPro" id="IPR036658">
    <property type="entry name" value="CPI-17_sf"/>
</dbReference>
<feature type="compositionally biased region" description="Polar residues" evidence="6">
    <location>
        <begin position="300"/>
        <end position="314"/>
    </location>
</feature>
<dbReference type="PANTHER" id="PTHR15074:SF0">
    <property type="entry name" value="METHYL-CPG-BINDING DOMAIN PROTEIN 4-LIKE PROTEIN"/>
    <property type="match status" value="1"/>
</dbReference>
<evidence type="ECO:0000313" key="9">
    <source>
        <dbReference type="Proteomes" id="UP000827092"/>
    </source>
</evidence>
<evidence type="ECO:0000256" key="4">
    <source>
        <dbReference type="ARBA" id="ARBA00023242"/>
    </source>
</evidence>
<dbReference type="GO" id="GO:0006284">
    <property type="term" value="P:base-excision repair"/>
    <property type="evidence" value="ECO:0007669"/>
    <property type="project" value="InterPro"/>
</dbReference>
<proteinExistence type="inferred from homology"/>
<dbReference type="GO" id="GO:0003677">
    <property type="term" value="F:DNA binding"/>
    <property type="evidence" value="ECO:0007669"/>
    <property type="project" value="InterPro"/>
</dbReference>
<keyword evidence="5" id="KW-0650">Protein phosphatase inhibitor</keyword>
<dbReference type="InterPro" id="IPR045138">
    <property type="entry name" value="MeCP2/MBD4"/>
</dbReference>
<dbReference type="GO" id="GO:0005634">
    <property type="term" value="C:nucleus"/>
    <property type="evidence" value="ECO:0007669"/>
    <property type="project" value="UniProtKB-SubCell"/>
</dbReference>
<dbReference type="InterPro" id="IPR001739">
    <property type="entry name" value="Methyl_CpG_DNA-bd"/>
</dbReference>
<evidence type="ECO:0000259" key="7">
    <source>
        <dbReference type="PROSITE" id="PS50982"/>
    </source>
</evidence>
<evidence type="ECO:0000256" key="2">
    <source>
        <dbReference type="ARBA" id="ARBA00005483"/>
    </source>
</evidence>
<dbReference type="PANTHER" id="PTHR15074">
    <property type="entry name" value="METHYL-CPG-BINDING PROTEIN"/>
    <property type="match status" value="1"/>
</dbReference>
<protein>
    <recommendedName>
        <fullName evidence="7">MBD domain-containing protein</fullName>
    </recommendedName>
</protein>
<dbReference type="SUPFAM" id="SSF54171">
    <property type="entry name" value="DNA-binding domain"/>
    <property type="match status" value="1"/>
</dbReference>
<dbReference type="SMART" id="SM00391">
    <property type="entry name" value="MBD"/>
    <property type="match status" value="1"/>
</dbReference>
<feature type="region of interest" description="Disordered" evidence="6">
    <location>
        <begin position="295"/>
        <end position="328"/>
    </location>
</feature>
<dbReference type="Gene3D" id="1.10.150.220">
    <property type="entry name" value="CPI-17"/>
    <property type="match status" value="1"/>
</dbReference>
<dbReference type="Pfam" id="PF00730">
    <property type="entry name" value="HhH-GPD"/>
    <property type="match status" value="1"/>
</dbReference>
<dbReference type="AlphaFoldDB" id="A0AAV6VY70"/>
<dbReference type="Pfam" id="PF05361">
    <property type="entry name" value="PP1_inhibitor"/>
    <property type="match status" value="1"/>
</dbReference>
<reference evidence="8 9" key="1">
    <citation type="journal article" date="2022" name="Nat. Ecol. Evol.">
        <title>A masculinizing supergene underlies an exaggerated male reproductive morph in a spider.</title>
        <authorList>
            <person name="Hendrickx F."/>
            <person name="De Corte Z."/>
            <person name="Sonet G."/>
            <person name="Van Belleghem S.M."/>
            <person name="Kostlbacher S."/>
            <person name="Vangestel C."/>
        </authorList>
    </citation>
    <scope>NUCLEOTIDE SEQUENCE [LARGE SCALE GENOMIC DNA]</scope>
    <source>
        <strain evidence="8">W744_W776</strain>
    </source>
</reference>
<dbReference type="SUPFAM" id="SSF81790">
    <property type="entry name" value="Myosin phosphatase inhibitor 17kDa protein, CPI-17"/>
    <property type="match status" value="1"/>
</dbReference>
<comment type="caution">
    <text evidence="8">The sequence shown here is derived from an EMBL/GenBank/DDBJ whole genome shotgun (WGS) entry which is preliminary data.</text>
</comment>
<evidence type="ECO:0000256" key="5">
    <source>
        <dbReference type="ARBA" id="ARBA00023272"/>
    </source>
</evidence>
<dbReference type="Proteomes" id="UP000827092">
    <property type="component" value="Unassembled WGS sequence"/>
</dbReference>
<dbReference type="FunFam" id="1.10.340.30:FF:000007">
    <property type="entry name" value="Methyl-CpG-binding domain protein 4"/>
    <property type="match status" value="1"/>
</dbReference>
<dbReference type="InterPro" id="IPR016177">
    <property type="entry name" value="DNA-bd_dom_sf"/>
</dbReference>
<organism evidence="8 9">
    <name type="scientific">Oedothorax gibbosus</name>
    <dbReference type="NCBI Taxonomy" id="931172"/>
    <lineage>
        <taxon>Eukaryota</taxon>
        <taxon>Metazoa</taxon>
        <taxon>Ecdysozoa</taxon>
        <taxon>Arthropoda</taxon>
        <taxon>Chelicerata</taxon>
        <taxon>Arachnida</taxon>
        <taxon>Araneae</taxon>
        <taxon>Araneomorphae</taxon>
        <taxon>Entelegynae</taxon>
        <taxon>Araneoidea</taxon>
        <taxon>Linyphiidae</taxon>
        <taxon>Erigoninae</taxon>
        <taxon>Oedothorax</taxon>
    </lineage>
</organism>
<dbReference type="GO" id="GO:0005737">
    <property type="term" value="C:cytoplasm"/>
    <property type="evidence" value="ECO:0007669"/>
    <property type="project" value="InterPro"/>
</dbReference>
<keyword evidence="9" id="KW-1185">Reference proteome</keyword>
<evidence type="ECO:0000256" key="6">
    <source>
        <dbReference type="SAM" id="MobiDB-lite"/>
    </source>
</evidence>
<comment type="subcellular location">
    <subcellularLocation>
        <location evidence="1">Nucleus</location>
    </subcellularLocation>
</comment>
<dbReference type="SUPFAM" id="SSF48150">
    <property type="entry name" value="DNA-glycosylase"/>
    <property type="match status" value="1"/>
</dbReference>
<keyword evidence="4" id="KW-0539">Nucleus</keyword>
<dbReference type="Pfam" id="PF01429">
    <property type="entry name" value="MBD"/>
    <property type="match status" value="1"/>
</dbReference>
<name>A0AAV6VY70_9ARAC</name>